<feature type="region of interest" description="Disordered" evidence="1">
    <location>
        <begin position="654"/>
        <end position="699"/>
    </location>
</feature>
<dbReference type="Pfam" id="PF00069">
    <property type="entry name" value="Pkinase"/>
    <property type="match status" value="1"/>
</dbReference>
<evidence type="ECO:0000259" key="2">
    <source>
        <dbReference type="PROSITE" id="PS50011"/>
    </source>
</evidence>
<feature type="compositionally biased region" description="Low complexity" evidence="1">
    <location>
        <begin position="662"/>
        <end position="672"/>
    </location>
</feature>
<dbReference type="InterPro" id="IPR008271">
    <property type="entry name" value="Ser/Thr_kinase_AS"/>
</dbReference>
<dbReference type="InterPro" id="IPR000719">
    <property type="entry name" value="Prot_kinase_dom"/>
</dbReference>
<feature type="region of interest" description="Disordered" evidence="1">
    <location>
        <begin position="1"/>
        <end position="37"/>
    </location>
</feature>
<dbReference type="PANTHER" id="PTHR24359:SF37">
    <property type="entry name" value="PROTEIN KINASE DOMAIN-CONTAINING PROTEIN"/>
    <property type="match status" value="1"/>
</dbReference>
<evidence type="ECO:0000256" key="1">
    <source>
        <dbReference type="SAM" id="MobiDB-lite"/>
    </source>
</evidence>
<accession>A0A9P4H4Z0</accession>
<feature type="domain" description="Protein kinase" evidence="2">
    <location>
        <begin position="361"/>
        <end position="701"/>
    </location>
</feature>
<dbReference type="EMBL" id="ML978222">
    <property type="protein sequence ID" value="KAF2027730.1"/>
    <property type="molecule type" value="Genomic_DNA"/>
</dbReference>
<dbReference type="PROSITE" id="PS50011">
    <property type="entry name" value="PROTEIN_KINASE_DOM"/>
    <property type="match status" value="1"/>
</dbReference>
<evidence type="ECO:0000313" key="4">
    <source>
        <dbReference type="Proteomes" id="UP000799777"/>
    </source>
</evidence>
<proteinExistence type="predicted"/>
<protein>
    <recommendedName>
        <fullName evidence="2">Protein kinase domain-containing protein</fullName>
    </recommendedName>
</protein>
<dbReference type="GO" id="GO:0005524">
    <property type="term" value="F:ATP binding"/>
    <property type="evidence" value="ECO:0007669"/>
    <property type="project" value="InterPro"/>
</dbReference>
<dbReference type="CDD" id="cd00180">
    <property type="entry name" value="PKc"/>
    <property type="match status" value="1"/>
</dbReference>
<dbReference type="PANTHER" id="PTHR24359">
    <property type="entry name" value="SERINE/THREONINE-PROTEIN KINASE SBK1"/>
    <property type="match status" value="1"/>
</dbReference>
<dbReference type="InterPro" id="IPR011009">
    <property type="entry name" value="Kinase-like_dom_sf"/>
</dbReference>
<comment type="caution">
    <text evidence="3">The sequence shown here is derived from an EMBL/GenBank/DDBJ whole genome shotgun (WGS) entry which is preliminary data.</text>
</comment>
<dbReference type="OrthoDB" id="1046782at2759"/>
<dbReference type="Proteomes" id="UP000799777">
    <property type="component" value="Unassembled WGS sequence"/>
</dbReference>
<dbReference type="PROSITE" id="PS00108">
    <property type="entry name" value="PROTEIN_KINASE_ST"/>
    <property type="match status" value="1"/>
</dbReference>
<dbReference type="SUPFAM" id="SSF56112">
    <property type="entry name" value="Protein kinase-like (PK-like)"/>
    <property type="match status" value="1"/>
</dbReference>
<gene>
    <name evidence="3" type="ORF">EK21DRAFT_114520</name>
</gene>
<sequence>MGFMQSRLESRAQEATDTIPASQSSSSLQSRPDNDEEGKRSIITLCKELFRILKTAIHEKTGWALKDMNTIADLCDVLTDLGHWQSSVTTCARGKSSYQDDNDLDSPTVSEFFRTLEHDEKFLAGTIRLYFDLPMTAMHDLLAFYESDETDTESSIVSLSLSSLDIAVQCLHTRLIPDCDGSTPLTMLRPESGTIVHSETPAKADDLMSLIRGAFVKSGRDRFLPCEVLKNIVTKEGVVEILRSEQPGLRHSQQRYDSNNLADQILARCLKIFTILVLLEKGQHIKEFISEPVCDEDLPLGKVVRTNTSEQALPLRCFEPFQQYEREDFIESQWKVLAPFFELSTDARIPYQRFKESTVLPFMEYEISRLLFSIVRKVIIHPEHFKLTGPDNEELPSMFPSPTLSSSNVQPPQNVIFALKRIPIVRGRAAELDKRYLQELNALRKVKATHSHIVKLLATYEHGDTYNFMFPWADEDLYEHWHYIGPPMWDQATGQLRREDVRWMSRQILGLTEAIATIHSLHIRHGDIKLKNILCFSETAQHRVTLKITDFGSADMRTDEEPIAIAANVGIMAKYRPPEADIQDGRLSPASDVWSFGCVLLEYVCWALGGVGLLNELTEPRMSTYITGLHFAQFFDVESSSEGRHFIFVKRSVSEAQPAETPPSTSDSSPLTKEPIEIPNDKVQPGSGESPGPSQKSLPTIHIANLTDQQRTMDQPQPGRLHAAGGRSITIRSGRSTVESLEPMLAQRAETLGVG</sequence>
<feature type="region of interest" description="Disordered" evidence="1">
    <location>
        <begin position="712"/>
        <end position="736"/>
    </location>
</feature>
<keyword evidence="4" id="KW-1185">Reference proteome</keyword>
<reference evidence="3" key="1">
    <citation type="journal article" date="2020" name="Stud. Mycol.">
        <title>101 Dothideomycetes genomes: a test case for predicting lifestyles and emergence of pathogens.</title>
        <authorList>
            <person name="Haridas S."/>
            <person name="Albert R."/>
            <person name="Binder M."/>
            <person name="Bloem J."/>
            <person name="Labutti K."/>
            <person name="Salamov A."/>
            <person name="Andreopoulos B."/>
            <person name="Baker S."/>
            <person name="Barry K."/>
            <person name="Bills G."/>
            <person name="Bluhm B."/>
            <person name="Cannon C."/>
            <person name="Castanera R."/>
            <person name="Culley D."/>
            <person name="Daum C."/>
            <person name="Ezra D."/>
            <person name="Gonzalez J."/>
            <person name="Henrissat B."/>
            <person name="Kuo A."/>
            <person name="Liang C."/>
            <person name="Lipzen A."/>
            <person name="Lutzoni F."/>
            <person name="Magnuson J."/>
            <person name="Mondo S."/>
            <person name="Nolan M."/>
            <person name="Ohm R."/>
            <person name="Pangilinan J."/>
            <person name="Park H.-J."/>
            <person name="Ramirez L."/>
            <person name="Alfaro M."/>
            <person name="Sun H."/>
            <person name="Tritt A."/>
            <person name="Yoshinaga Y."/>
            <person name="Zwiers L.-H."/>
            <person name="Turgeon B."/>
            <person name="Goodwin S."/>
            <person name="Spatafora J."/>
            <person name="Crous P."/>
            <person name="Grigoriev I."/>
        </authorList>
    </citation>
    <scope>NUCLEOTIDE SEQUENCE</scope>
    <source>
        <strain evidence="3">CBS 110217</strain>
    </source>
</reference>
<organism evidence="3 4">
    <name type="scientific">Setomelanomma holmii</name>
    <dbReference type="NCBI Taxonomy" id="210430"/>
    <lineage>
        <taxon>Eukaryota</taxon>
        <taxon>Fungi</taxon>
        <taxon>Dikarya</taxon>
        <taxon>Ascomycota</taxon>
        <taxon>Pezizomycotina</taxon>
        <taxon>Dothideomycetes</taxon>
        <taxon>Pleosporomycetidae</taxon>
        <taxon>Pleosporales</taxon>
        <taxon>Pleosporineae</taxon>
        <taxon>Phaeosphaeriaceae</taxon>
        <taxon>Setomelanomma</taxon>
    </lineage>
</organism>
<dbReference type="Gene3D" id="1.10.510.10">
    <property type="entry name" value="Transferase(Phosphotransferase) domain 1"/>
    <property type="match status" value="1"/>
</dbReference>
<evidence type="ECO:0000313" key="3">
    <source>
        <dbReference type="EMBL" id="KAF2027730.1"/>
    </source>
</evidence>
<dbReference type="AlphaFoldDB" id="A0A9P4H4Z0"/>
<dbReference type="GO" id="GO:0004674">
    <property type="term" value="F:protein serine/threonine kinase activity"/>
    <property type="evidence" value="ECO:0007669"/>
    <property type="project" value="TreeGrafter"/>
</dbReference>
<name>A0A9P4H4Z0_9PLEO</name>
<dbReference type="SMART" id="SM00220">
    <property type="entry name" value="S_TKc"/>
    <property type="match status" value="1"/>
</dbReference>